<dbReference type="HAMAP" id="MF_01201">
    <property type="entry name" value="Ala_racemase"/>
    <property type="match status" value="1"/>
</dbReference>
<feature type="binding site" evidence="4 6">
    <location>
        <position position="312"/>
    </location>
    <ligand>
        <name>substrate</name>
    </ligand>
</feature>
<dbReference type="GO" id="GO:0030170">
    <property type="term" value="F:pyridoxal phosphate binding"/>
    <property type="evidence" value="ECO:0007669"/>
    <property type="project" value="UniProtKB-UniRule"/>
</dbReference>
<dbReference type="InterPro" id="IPR011079">
    <property type="entry name" value="Ala_racemase_C"/>
</dbReference>
<evidence type="ECO:0000256" key="5">
    <source>
        <dbReference type="PIRSR" id="PIRSR600821-50"/>
    </source>
</evidence>
<dbReference type="Pfam" id="PF01168">
    <property type="entry name" value="Ala_racemase_N"/>
    <property type="match status" value="1"/>
</dbReference>
<dbReference type="InterPro" id="IPR000821">
    <property type="entry name" value="Ala_racemase"/>
</dbReference>
<evidence type="ECO:0000256" key="1">
    <source>
        <dbReference type="ARBA" id="ARBA00001933"/>
    </source>
</evidence>
<dbReference type="Gene3D" id="3.20.20.10">
    <property type="entry name" value="Alanine racemase"/>
    <property type="match status" value="1"/>
</dbReference>
<accession>A0A943EJ21</accession>
<dbReference type="FunFam" id="3.20.20.10:FF:000002">
    <property type="entry name" value="Alanine racemase"/>
    <property type="match status" value="1"/>
</dbReference>
<dbReference type="EC" id="5.1.1.1" evidence="4"/>
<dbReference type="PANTHER" id="PTHR30511">
    <property type="entry name" value="ALANINE RACEMASE"/>
    <property type="match status" value="1"/>
</dbReference>
<evidence type="ECO:0000256" key="4">
    <source>
        <dbReference type="HAMAP-Rule" id="MF_01201"/>
    </source>
</evidence>
<proteinExistence type="inferred from homology"/>
<evidence type="ECO:0000259" key="7">
    <source>
        <dbReference type="SMART" id="SM01005"/>
    </source>
</evidence>
<feature type="modified residue" description="N6-(pyridoxal phosphate)lysine" evidence="4 5">
    <location>
        <position position="37"/>
    </location>
</feature>
<feature type="binding site" evidence="4 6">
    <location>
        <position position="135"/>
    </location>
    <ligand>
        <name>substrate</name>
    </ligand>
</feature>
<dbReference type="GO" id="GO:0005829">
    <property type="term" value="C:cytosol"/>
    <property type="evidence" value="ECO:0007669"/>
    <property type="project" value="TreeGrafter"/>
</dbReference>
<evidence type="ECO:0000313" key="9">
    <source>
        <dbReference type="Proteomes" id="UP000754226"/>
    </source>
</evidence>
<dbReference type="InterPro" id="IPR009006">
    <property type="entry name" value="Ala_racemase/Decarboxylase_C"/>
</dbReference>
<name>A0A943EJ21_9FIRM</name>
<dbReference type="InterPro" id="IPR029066">
    <property type="entry name" value="PLP-binding_barrel"/>
</dbReference>
<dbReference type="InterPro" id="IPR020622">
    <property type="entry name" value="Ala_racemase_pyridoxalP-BS"/>
</dbReference>
<dbReference type="GO" id="GO:0009252">
    <property type="term" value="P:peptidoglycan biosynthetic process"/>
    <property type="evidence" value="ECO:0007669"/>
    <property type="project" value="TreeGrafter"/>
</dbReference>
<dbReference type="Proteomes" id="UP000754226">
    <property type="component" value="Unassembled WGS sequence"/>
</dbReference>
<organism evidence="8 9">
    <name type="scientific">Acidaminococcus intestini</name>
    <dbReference type="NCBI Taxonomy" id="187327"/>
    <lineage>
        <taxon>Bacteria</taxon>
        <taxon>Bacillati</taxon>
        <taxon>Bacillota</taxon>
        <taxon>Negativicutes</taxon>
        <taxon>Acidaminococcales</taxon>
        <taxon>Acidaminococcaceae</taxon>
        <taxon>Acidaminococcus</taxon>
    </lineage>
</organism>
<evidence type="ECO:0000256" key="2">
    <source>
        <dbReference type="ARBA" id="ARBA00022898"/>
    </source>
</evidence>
<feature type="active site" description="Proton acceptor; specific for D-alanine" evidence="4">
    <location>
        <position position="37"/>
    </location>
</feature>
<dbReference type="NCBIfam" id="TIGR00492">
    <property type="entry name" value="alr"/>
    <property type="match status" value="1"/>
</dbReference>
<dbReference type="SUPFAM" id="SSF51419">
    <property type="entry name" value="PLP-binding barrel"/>
    <property type="match status" value="1"/>
</dbReference>
<evidence type="ECO:0000256" key="3">
    <source>
        <dbReference type="ARBA" id="ARBA00023235"/>
    </source>
</evidence>
<comment type="catalytic activity">
    <reaction evidence="4">
        <text>L-alanine = D-alanine</text>
        <dbReference type="Rhea" id="RHEA:20249"/>
        <dbReference type="ChEBI" id="CHEBI:57416"/>
        <dbReference type="ChEBI" id="CHEBI:57972"/>
        <dbReference type="EC" id="5.1.1.1"/>
    </reaction>
</comment>
<reference evidence="8" key="1">
    <citation type="submission" date="2021-02" db="EMBL/GenBank/DDBJ databases">
        <title>Infant gut strain persistence is associated with maternal origin, phylogeny, and functional potential including surface adhesion and iron acquisition.</title>
        <authorList>
            <person name="Lou Y.C."/>
        </authorList>
    </citation>
    <scope>NUCLEOTIDE SEQUENCE</scope>
    <source>
        <strain evidence="8">L3_106_000M1_dasL3_106_000M1_concoct_15</strain>
    </source>
</reference>
<evidence type="ECO:0000313" key="8">
    <source>
        <dbReference type="EMBL" id="MBS5518867.1"/>
    </source>
</evidence>
<feature type="domain" description="Alanine racemase C-terminal" evidence="7">
    <location>
        <begin position="243"/>
        <end position="368"/>
    </location>
</feature>
<comment type="pathway">
    <text evidence="4">Amino-acid biosynthesis; D-alanine biosynthesis; D-alanine from L-alanine: step 1/1.</text>
</comment>
<dbReference type="AlphaFoldDB" id="A0A943EJ21"/>
<comment type="similarity">
    <text evidence="4">Belongs to the alanine racemase family.</text>
</comment>
<dbReference type="PRINTS" id="PR00992">
    <property type="entry name" value="ALARACEMASE"/>
</dbReference>
<dbReference type="Pfam" id="PF00842">
    <property type="entry name" value="Ala_racemase_C"/>
    <property type="match status" value="1"/>
</dbReference>
<evidence type="ECO:0000256" key="6">
    <source>
        <dbReference type="PIRSR" id="PIRSR600821-52"/>
    </source>
</evidence>
<dbReference type="EMBL" id="JAGZCZ010000001">
    <property type="protein sequence ID" value="MBS5518867.1"/>
    <property type="molecule type" value="Genomic_DNA"/>
</dbReference>
<keyword evidence="2 4" id="KW-0663">Pyridoxal phosphate</keyword>
<dbReference type="GO" id="GO:0008784">
    <property type="term" value="F:alanine racemase activity"/>
    <property type="evidence" value="ECO:0007669"/>
    <property type="project" value="UniProtKB-UniRule"/>
</dbReference>
<dbReference type="PROSITE" id="PS00395">
    <property type="entry name" value="ALANINE_RACEMASE"/>
    <property type="match status" value="1"/>
</dbReference>
<comment type="function">
    <text evidence="4">Catalyzes the interconversion of L-alanine and D-alanine. May also act on other amino acids.</text>
</comment>
<keyword evidence="3 4" id="KW-0413">Isomerase</keyword>
<comment type="cofactor">
    <cofactor evidence="1 4 5">
        <name>pyridoxal 5'-phosphate</name>
        <dbReference type="ChEBI" id="CHEBI:597326"/>
    </cofactor>
</comment>
<dbReference type="InterPro" id="IPR001608">
    <property type="entry name" value="Ala_racemase_N"/>
</dbReference>
<feature type="active site" description="Proton acceptor; specific for L-alanine" evidence="4">
    <location>
        <position position="264"/>
    </location>
</feature>
<dbReference type="SMART" id="SM01005">
    <property type="entry name" value="Ala_racemase_C"/>
    <property type="match status" value="1"/>
</dbReference>
<gene>
    <name evidence="8" type="primary">alr</name>
    <name evidence="8" type="ORF">KHX13_00755</name>
</gene>
<dbReference type="Gene3D" id="2.40.37.10">
    <property type="entry name" value="Lyase, Ornithine Decarboxylase, Chain A, domain 1"/>
    <property type="match status" value="1"/>
</dbReference>
<protein>
    <recommendedName>
        <fullName evidence="4">Alanine racemase</fullName>
        <ecNumber evidence="4">5.1.1.1</ecNumber>
    </recommendedName>
</protein>
<dbReference type="GO" id="GO:0030632">
    <property type="term" value="P:D-alanine biosynthetic process"/>
    <property type="evidence" value="ECO:0007669"/>
    <property type="project" value="UniProtKB-UniRule"/>
</dbReference>
<dbReference type="PANTHER" id="PTHR30511:SF0">
    <property type="entry name" value="ALANINE RACEMASE, CATABOLIC-RELATED"/>
    <property type="match status" value="1"/>
</dbReference>
<sequence>MRARNVWAEVDLSAIAHNVQVTRKALKPGTKICAVVKADAYGHGAVPVATAALAAGVNYLAVSMTQEALELREAGIMAPILILGTMTEEHEKALVDYNITQTVYDLAVAQELSAAALQENKVAKVHLAVDTGMNRIGCRPEEAANLAEAISKLPHVELEGMFSHFASADEMDKSFAESQYRKFMEADRAIKDRGIQIPLVHIDNSAGITEMKHTECDMVRQGITLYGLWPSDDVERCLDLKPALSLKAEVVFVKDVPAGEKIGYGCTYETKAPMKVATIPLGYADGYSRALSNRGYITIRGYKAPVVGRICMDQFMVDVTNVPGVHKGDEAVIFGPGGVSLDQMAKWVGTIPYELMCLLSTRVPRKYTYTYTIKHYENNRF</sequence>
<dbReference type="SUPFAM" id="SSF50621">
    <property type="entry name" value="Alanine racemase C-terminal domain-like"/>
    <property type="match status" value="1"/>
</dbReference>
<dbReference type="CDD" id="cd00430">
    <property type="entry name" value="PLPDE_III_AR"/>
    <property type="match status" value="1"/>
</dbReference>
<comment type="caution">
    <text evidence="8">The sequence shown here is derived from an EMBL/GenBank/DDBJ whole genome shotgun (WGS) entry which is preliminary data.</text>
</comment>